<evidence type="ECO:0000259" key="8">
    <source>
        <dbReference type="Pfam" id="PF08281"/>
    </source>
</evidence>
<accession>A0A401YWS6</accession>
<dbReference type="InterPro" id="IPR007627">
    <property type="entry name" value="RNA_pol_sigma70_r2"/>
</dbReference>
<feature type="compositionally biased region" description="Basic and acidic residues" evidence="6">
    <location>
        <begin position="192"/>
        <end position="212"/>
    </location>
</feature>
<feature type="domain" description="RNA polymerase sigma-70 region 2" evidence="7">
    <location>
        <begin position="36"/>
        <end position="104"/>
    </location>
</feature>
<evidence type="ECO:0000256" key="3">
    <source>
        <dbReference type="ARBA" id="ARBA00023082"/>
    </source>
</evidence>
<dbReference type="SUPFAM" id="SSF88659">
    <property type="entry name" value="Sigma3 and sigma4 domains of RNA polymerase sigma factors"/>
    <property type="match status" value="1"/>
</dbReference>
<keyword evidence="3" id="KW-0731">Sigma factor</keyword>
<proteinExistence type="inferred from homology"/>
<organism evidence="9 10">
    <name type="scientific">Embleya hyalina</name>
    <dbReference type="NCBI Taxonomy" id="516124"/>
    <lineage>
        <taxon>Bacteria</taxon>
        <taxon>Bacillati</taxon>
        <taxon>Actinomycetota</taxon>
        <taxon>Actinomycetes</taxon>
        <taxon>Kitasatosporales</taxon>
        <taxon>Streptomycetaceae</taxon>
        <taxon>Embleya</taxon>
    </lineage>
</organism>
<dbReference type="GO" id="GO:0016987">
    <property type="term" value="F:sigma factor activity"/>
    <property type="evidence" value="ECO:0007669"/>
    <property type="project" value="UniProtKB-KW"/>
</dbReference>
<dbReference type="InterPro" id="IPR013325">
    <property type="entry name" value="RNA_pol_sigma_r2"/>
</dbReference>
<dbReference type="NCBIfam" id="TIGR02937">
    <property type="entry name" value="sigma70-ECF"/>
    <property type="match status" value="1"/>
</dbReference>
<dbReference type="GO" id="GO:0000428">
    <property type="term" value="C:DNA-directed RNA polymerase complex"/>
    <property type="evidence" value="ECO:0007669"/>
    <property type="project" value="UniProtKB-KW"/>
</dbReference>
<gene>
    <name evidence="9" type="primary">rpoE_11</name>
    <name evidence="9" type="ORF">EHYA_06743</name>
</gene>
<dbReference type="Gene3D" id="1.10.10.10">
    <property type="entry name" value="Winged helix-like DNA-binding domain superfamily/Winged helix DNA-binding domain"/>
    <property type="match status" value="1"/>
</dbReference>
<keyword evidence="5" id="KW-0804">Transcription</keyword>
<evidence type="ECO:0000313" key="9">
    <source>
        <dbReference type="EMBL" id="GCD99031.1"/>
    </source>
</evidence>
<keyword evidence="4" id="KW-0238">DNA-binding</keyword>
<keyword evidence="10" id="KW-1185">Reference proteome</keyword>
<feature type="domain" description="RNA polymerase sigma factor 70 region 4 type 2" evidence="8">
    <location>
        <begin position="139"/>
        <end position="189"/>
    </location>
</feature>
<dbReference type="InterPro" id="IPR039425">
    <property type="entry name" value="RNA_pol_sigma-70-like"/>
</dbReference>
<evidence type="ECO:0000259" key="7">
    <source>
        <dbReference type="Pfam" id="PF04542"/>
    </source>
</evidence>
<dbReference type="OrthoDB" id="5243867at2"/>
<protein>
    <submittedName>
        <fullName evidence="9">DNA-directed RNA polymerase sigma-70 factor</fullName>
    </submittedName>
</protein>
<reference evidence="9 10" key="1">
    <citation type="submission" date="2018-12" db="EMBL/GenBank/DDBJ databases">
        <title>Draft genome sequence of Embleya hyalina NBRC 13850T.</title>
        <authorList>
            <person name="Komaki H."/>
            <person name="Hosoyama A."/>
            <person name="Kimura A."/>
            <person name="Ichikawa N."/>
            <person name="Tamura T."/>
        </authorList>
    </citation>
    <scope>NUCLEOTIDE SEQUENCE [LARGE SCALE GENOMIC DNA]</scope>
    <source>
        <strain evidence="9 10">NBRC 13850</strain>
    </source>
</reference>
<keyword evidence="2" id="KW-0805">Transcription regulation</keyword>
<dbReference type="PANTHER" id="PTHR43133">
    <property type="entry name" value="RNA POLYMERASE ECF-TYPE SIGMA FACTO"/>
    <property type="match status" value="1"/>
</dbReference>
<dbReference type="GO" id="GO:0003677">
    <property type="term" value="F:DNA binding"/>
    <property type="evidence" value="ECO:0007669"/>
    <property type="project" value="UniProtKB-KW"/>
</dbReference>
<dbReference type="InterPro" id="IPR013249">
    <property type="entry name" value="RNA_pol_sigma70_r4_t2"/>
</dbReference>
<evidence type="ECO:0000313" key="10">
    <source>
        <dbReference type="Proteomes" id="UP000286931"/>
    </source>
</evidence>
<dbReference type="Proteomes" id="UP000286931">
    <property type="component" value="Unassembled WGS sequence"/>
</dbReference>
<evidence type="ECO:0000256" key="5">
    <source>
        <dbReference type="ARBA" id="ARBA00023163"/>
    </source>
</evidence>
<dbReference type="InterPro" id="IPR036388">
    <property type="entry name" value="WH-like_DNA-bd_sf"/>
</dbReference>
<dbReference type="PANTHER" id="PTHR43133:SF8">
    <property type="entry name" value="RNA POLYMERASE SIGMA FACTOR HI_1459-RELATED"/>
    <property type="match status" value="1"/>
</dbReference>
<comment type="similarity">
    <text evidence="1">Belongs to the sigma-70 factor family. ECF subfamily.</text>
</comment>
<dbReference type="GO" id="GO:0006352">
    <property type="term" value="P:DNA-templated transcription initiation"/>
    <property type="evidence" value="ECO:0007669"/>
    <property type="project" value="InterPro"/>
</dbReference>
<sequence length="237" mass="26079">MTVFIEVHRTEEGVLAEPSIREVTGIARDPALLEAFYRRNIDAVNRFVARRVGDPHAAADLTAEVFLAVLDTAATYRGGPGGERAWLYGVARNVVASERRRAAREEQASRRIAGRRLVDDDDLVRIEERLDAEAAARRTYRAIERLSEADRAVLELVSVDGLDVTEAAAALGIRPVSARVRLHRARRRLIEELRGEPTQDREPTRPVPREGGRTAGARVATHPTGTPGTALRAEAKA</sequence>
<dbReference type="Pfam" id="PF08281">
    <property type="entry name" value="Sigma70_r4_2"/>
    <property type="match status" value="1"/>
</dbReference>
<evidence type="ECO:0000256" key="2">
    <source>
        <dbReference type="ARBA" id="ARBA00023015"/>
    </source>
</evidence>
<evidence type="ECO:0000256" key="1">
    <source>
        <dbReference type="ARBA" id="ARBA00010641"/>
    </source>
</evidence>
<dbReference type="SUPFAM" id="SSF88946">
    <property type="entry name" value="Sigma2 domain of RNA polymerase sigma factors"/>
    <property type="match status" value="1"/>
</dbReference>
<dbReference type="EMBL" id="BIFH01000030">
    <property type="protein sequence ID" value="GCD99031.1"/>
    <property type="molecule type" value="Genomic_DNA"/>
</dbReference>
<dbReference type="Gene3D" id="1.10.1740.10">
    <property type="match status" value="1"/>
</dbReference>
<dbReference type="InterPro" id="IPR013324">
    <property type="entry name" value="RNA_pol_sigma_r3/r4-like"/>
</dbReference>
<name>A0A401YWS6_9ACTN</name>
<dbReference type="Pfam" id="PF04542">
    <property type="entry name" value="Sigma70_r2"/>
    <property type="match status" value="1"/>
</dbReference>
<dbReference type="AlphaFoldDB" id="A0A401YWS6"/>
<keyword evidence="9" id="KW-0240">DNA-directed RNA polymerase</keyword>
<evidence type="ECO:0000256" key="6">
    <source>
        <dbReference type="SAM" id="MobiDB-lite"/>
    </source>
</evidence>
<feature type="region of interest" description="Disordered" evidence="6">
    <location>
        <begin position="192"/>
        <end position="237"/>
    </location>
</feature>
<evidence type="ECO:0000256" key="4">
    <source>
        <dbReference type="ARBA" id="ARBA00023125"/>
    </source>
</evidence>
<comment type="caution">
    <text evidence="9">The sequence shown here is derived from an EMBL/GenBank/DDBJ whole genome shotgun (WGS) entry which is preliminary data.</text>
</comment>
<dbReference type="InterPro" id="IPR014284">
    <property type="entry name" value="RNA_pol_sigma-70_dom"/>
</dbReference>